<accession>A0A1X0Q9C9</accession>
<comment type="caution">
    <text evidence="2">The sequence shown here is derived from an EMBL/GenBank/DDBJ whole genome shotgun (WGS) entry which is preliminary data.</text>
</comment>
<proteinExistence type="predicted"/>
<dbReference type="InterPro" id="IPR024445">
    <property type="entry name" value="Tnp_ISXO2-like"/>
</dbReference>
<gene>
    <name evidence="2" type="ORF">HERIO_1682</name>
</gene>
<dbReference type="EMBL" id="LVKB01000095">
    <property type="protein sequence ID" value="ORD96382.1"/>
    <property type="molecule type" value="Genomic_DNA"/>
</dbReference>
<dbReference type="OrthoDB" id="8597234at2759"/>
<evidence type="ECO:0000313" key="2">
    <source>
        <dbReference type="EMBL" id="ORD96382.1"/>
    </source>
</evidence>
<dbReference type="Proteomes" id="UP000192356">
    <property type="component" value="Unassembled WGS sequence"/>
</dbReference>
<reference evidence="2 3" key="1">
    <citation type="journal article" date="2017" name="Environ. Microbiol.">
        <title>Decay of the glycolytic pathway and adaptation to intranuclear parasitism within Enterocytozoonidae microsporidia.</title>
        <authorList>
            <person name="Wiredu Boakye D."/>
            <person name="Jaroenlak P."/>
            <person name="Prachumwat A."/>
            <person name="Williams T.A."/>
            <person name="Bateman K.S."/>
            <person name="Itsathitphaisarn O."/>
            <person name="Sritunyalucksana K."/>
            <person name="Paszkiewicz K.H."/>
            <person name="Moore K.A."/>
            <person name="Stentiford G.D."/>
            <person name="Williams B.A."/>
        </authorList>
    </citation>
    <scope>NUCLEOTIDE SEQUENCE [LARGE SCALE GENOMIC DNA]</scope>
    <source>
        <strain evidence="2 3">GB1</strain>
    </source>
</reference>
<dbReference type="AlphaFoldDB" id="A0A1X0Q9C9"/>
<name>A0A1X0Q9C9_9MICR</name>
<feature type="domain" description="ISXO2-like transposase" evidence="1">
    <location>
        <begin position="6"/>
        <end position="60"/>
    </location>
</feature>
<protein>
    <recommendedName>
        <fullName evidence="1">ISXO2-like transposase domain-containing protein</fullName>
    </recommendedName>
</protein>
<dbReference type="VEuPathDB" id="MicrosporidiaDB:HERIO_1682"/>
<evidence type="ECO:0000313" key="3">
    <source>
        <dbReference type="Proteomes" id="UP000192356"/>
    </source>
</evidence>
<evidence type="ECO:0000259" key="1">
    <source>
        <dbReference type="Pfam" id="PF12762"/>
    </source>
</evidence>
<organism evidence="2 3">
    <name type="scientific">Hepatospora eriocheir</name>
    <dbReference type="NCBI Taxonomy" id="1081669"/>
    <lineage>
        <taxon>Eukaryota</taxon>
        <taxon>Fungi</taxon>
        <taxon>Fungi incertae sedis</taxon>
        <taxon>Microsporidia</taxon>
        <taxon>Hepatosporidae</taxon>
        <taxon>Hepatospora</taxon>
    </lineage>
</organism>
<keyword evidence="3" id="KW-1185">Reference proteome</keyword>
<sequence>MNDKIRDVYIQVVNKRDVETLIPILKERVHSQSTIHIDYWKAYGRVNENFKVHFTVNHSKFLLTQRLNTILK</sequence>
<dbReference type="Pfam" id="PF12762">
    <property type="entry name" value="DDE_Tnp_IS1595"/>
    <property type="match status" value="1"/>
</dbReference>